<name>A0ACC0JEI3_CHOFU</name>
<protein>
    <submittedName>
        <fullName evidence="1">Uncharacterized protein</fullName>
    </submittedName>
</protein>
<keyword evidence="2" id="KW-1185">Reference proteome</keyword>
<reference evidence="1 2" key="1">
    <citation type="journal article" date="2022" name="Genome Biol. Evol.">
        <title>The Spruce Budworm Genome: Reconstructing the Evolutionary History of Antifreeze Proteins.</title>
        <authorList>
            <person name="Beliveau C."/>
            <person name="Gagne P."/>
            <person name="Picq S."/>
            <person name="Vernygora O."/>
            <person name="Keeling C.I."/>
            <person name="Pinkney K."/>
            <person name="Doucet D."/>
            <person name="Wen F."/>
            <person name="Johnston J.S."/>
            <person name="Maaroufi H."/>
            <person name="Boyle B."/>
            <person name="Laroche J."/>
            <person name="Dewar K."/>
            <person name="Juretic N."/>
            <person name="Blackburn G."/>
            <person name="Nisole A."/>
            <person name="Brunet B."/>
            <person name="Brandao M."/>
            <person name="Lumley L."/>
            <person name="Duan J."/>
            <person name="Quan G."/>
            <person name="Lucarotti C.J."/>
            <person name="Roe A.D."/>
            <person name="Sperling F.A.H."/>
            <person name="Levesque R.C."/>
            <person name="Cusson M."/>
        </authorList>
    </citation>
    <scope>NUCLEOTIDE SEQUENCE [LARGE SCALE GENOMIC DNA]</scope>
    <source>
        <strain evidence="1">Glfc:IPQL:Cfum</strain>
    </source>
</reference>
<organism evidence="1 2">
    <name type="scientific">Choristoneura fumiferana</name>
    <name type="common">Spruce budworm moth</name>
    <name type="synonym">Archips fumiferana</name>
    <dbReference type="NCBI Taxonomy" id="7141"/>
    <lineage>
        <taxon>Eukaryota</taxon>
        <taxon>Metazoa</taxon>
        <taxon>Ecdysozoa</taxon>
        <taxon>Arthropoda</taxon>
        <taxon>Hexapoda</taxon>
        <taxon>Insecta</taxon>
        <taxon>Pterygota</taxon>
        <taxon>Neoptera</taxon>
        <taxon>Endopterygota</taxon>
        <taxon>Lepidoptera</taxon>
        <taxon>Glossata</taxon>
        <taxon>Ditrysia</taxon>
        <taxon>Tortricoidea</taxon>
        <taxon>Tortricidae</taxon>
        <taxon>Tortricinae</taxon>
        <taxon>Choristoneura</taxon>
    </lineage>
</organism>
<accession>A0ACC0JEI3</accession>
<evidence type="ECO:0000313" key="2">
    <source>
        <dbReference type="Proteomes" id="UP001064048"/>
    </source>
</evidence>
<sequence>MSILRLWCCVRSARRVVSAKERGRAGRESRLRGRGRRSTCAAQARAVPLYRSSHLHAHIYALVIDFNVLYCGFVTENAYLSVRGSEPRRGALCYTFHARQLHREIFCMEMYGPATPILCSMLASPSSLSSKRTRMACGARALLAAVFVVATQRGSADKRQPIKEALFLHSDSFSNATFEDCVWRREREPCPDPDVKLHLYTELEPTKKVVDLFSEDWLRQSGWEPSHETILLIHGYAGGDDTLPISVLRDAYLRRGGYNVFMLDWGALCQPPCYVSAVHNLRPAARCAAEALGSLRRAGLRPDRLTCVGHSLGAHMCGIIANYLTFRLNRIIGLDPARPLIRSAPALRLDPGDARAVHVLHTNAGRYGDAARLGHADFCLNGGRSQPFCEDTPNEALCSHIWSICYQAESLFAPRAAAPCGRRCSVRVPPARASALPVLLGQPAPMTASGAYCVEDFVPPFCPREGGGEGDARCCLDAQYAAAATAEPQRTRPRPLVRLRARRVKNTGDLDDTLLQEDPPY</sequence>
<gene>
    <name evidence="1" type="ORF">MSG28_006324</name>
</gene>
<dbReference type="EMBL" id="CM046110">
    <property type="protein sequence ID" value="KAI8422508.1"/>
    <property type="molecule type" value="Genomic_DNA"/>
</dbReference>
<proteinExistence type="predicted"/>
<dbReference type="Proteomes" id="UP001064048">
    <property type="component" value="Chromosome 10"/>
</dbReference>
<evidence type="ECO:0000313" key="1">
    <source>
        <dbReference type="EMBL" id="KAI8422508.1"/>
    </source>
</evidence>
<comment type="caution">
    <text evidence="1">The sequence shown here is derived from an EMBL/GenBank/DDBJ whole genome shotgun (WGS) entry which is preliminary data.</text>
</comment>